<feature type="signal peptide" evidence="6">
    <location>
        <begin position="1"/>
        <end position="19"/>
    </location>
</feature>
<feature type="chain" id="PRO_5045726761" description="Alpha-galactosidase" evidence="6">
    <location>
        <begin position="20"/>
        <end position="738"/>
    </location>
</feature>
<evidence type="ECO:0000259" key="7">
    <source>
        <dbReference type="Pfam" id="PF17801"/>
    </source>
</evidence>
<evidence type="ECO:0000256" key="3">
    <source>
        <dbReference type="ARBA" id="ARBA00022801"/>
    </source>
</evidence>
<keyword evidence="5" id="KW-1015">Disulfide bond</keyword>
<dbReference type="Gene3D" id="2.60.120.260">
    <property type="entry name" value="Galactose-binding domain-like"/>
    <property type="match status" value="1"/>
</dbReference>
<dbReference type="InterPro" id="IPR015919">
    <property type="entry name" value="Cadherin-like_sf"/>
</dbReference>
<dbReference type="SUPFAM" id="SSF51445">
    <property type="entry name" value="(Trans)glycosidases"/>
    <property type="match status" value="1"/>
</dbReference>
<reference evidence="8 9" key="1">
    <citation type="submission" date="2023-07" db="EMBL/GenBank/DDBJ databases">
        <title>Sorghum-associated microbial communities from plants grown in Nebraska, USA.</title>
        <authorList>
            <person name="Schachtman D."/>
        </authorList>
    </citation>
    <scope>NUCLEOTIDE SEQUENCE [LARGE SCALE GENOMIC DNA]</scope>
    <source>
        <strain evidence="8 9">3262</strain>
    </source>
</reference>
<feature type="domain" description="Alpha galactosidase C-terminal" evidence="7">
    <location>
        <begin position="663"/>
        <end position="736"/>
    </location>
</feature>
<comment type="catalytic activity">
    <reaction evidence="5">
        <text>Hydrolysis of terminal, non-reducing alpha-D-galactose residues in alpha-D-galactosides, including galactose oligosaccharides, galactomannans and galactolipids.</text>
        <dbReference type="EC" id="3.2.1.22"/>
    </reaction>
</comment>
<dbReference type="InterPro" id="IPR013783">
    <property type="entry name" value="Ig-like_fold"/>
</dbReference>
<dbReference type="Gene3D" id="2.60.40.1180">
    <property type="entry name" value="Golgi alpha-mannosidase II"/>
    <property type="match status" value="1"/>
</dbReference>
<evidence type="ECO:0000256" key="5">
    <source>
        <dbReference type="RuleBase" id="RU361168"/>
    </source>
</evidence>
<dbReference type="InterPro" id="IPR041233">
    <property type="entry name" value="Melibiase_C"/>
</dbReference>
<dbReference type="Pfam" id="PF17801">
    <property type="entry name" value="Melibiase_C"/>
    <property type="match status" value="1"/>
</dbReference>
<keyword evidence="4 5" id="KW-0326">Glycosidase</keyword>
<keyword evidence="9" id="KW-1185">Reference proteome</keyword>
<protein>
    <recommendedName>
        <fullName evidence="5">Alpha-galactosidase</fullName>
        <ecNumber evidence="5">3.2.1.22</ecNumber>
    </recommendedName>
    <alternativeName>
        <fullName evidence="5">Melibiase</fullName>
    </alternativeName>
</protein>
<dbReference type="SUPFAM" id="SSF51011">
    <property type="entry name" value="Glycosyl hydrolase domain"/>
    <property type="match status" value="1"/>
</dbReference>
<evidence type="ECO:0000313" key="9">
    <source>
        <dbReference type="Proteomes" id="UP001247620"/>
    </source>
</evidence>
<dbReference type="EMBL" id="JAVDUU010000005">
    <property type="protein sequence ID" value="MDR6944936.1"/>
    <property type="molecule type" value="Genomic_DNA"/>
</dbReference>
<name>A0ABU1TI63_9SPHI</name>
<dbReference type="InterPro" id="IPR013785">
    <property type="entry name" value="Aldolase_TIM"/>
</dbReference>
<dbReference type="PANTHER" id="PTHR11452">
    <property type="entry name" value="ALPHA-GALACTOSIDASE/ALPHA-N-ACETYLGALACTOSAMINIDASE"/>
    <property type="match status" value="1"/>
</dbReference>
<keyword evidence="2 6" id="KW-0732">Signal</keyword>
<dbReference type="PRINTS" id="PR00740">
    <property type="entry name" value="GLHYDRLASE27"/>
</dbReference>
<sequence>MKKLLVLISLVAGFLKAGAQDIPLNKGWKLAVGDSAQWASPAFNDQHWQSVDVFKNWEQEGHPNYDGFGWYRIHVVIPSSLKEKAFLKDSVRINLGSVDDNDEVYLNGKLIGKFGGKTGDIKTGGFYGPRTYTIAANNPAILWDKENVLAVRIFDTGGDGGIYGTNFSIAIADVMDQVSVDNEADFNYGDRNSLSKSIKLVTTNHYNYKGKLAFKVTDPETNTVLYEKTNDATFTTGKPFTYTFEIARLEKKSYNITYTFTDEKSGKTLVKTETSPYILTPYPSAKPKINGADVFGARPGNPFLYLIPATGQKPLTYKAQGLPEGLKLDAATGIVTGVVTQKGNYPVTFTVSNRLGSKTKAFTIIIGDKIGLTPALGWNSWNAWGLSVDDKKVRVSAKAMADRLSAHGWAYVNIDDGWEAEKRLPDGKIAANSKFPDMKGLTDYVHGLGLRMGIYSSPGPRTCGGFLGSWQHEDQDAQTYGDWGIDYLKYDWCSYSEIIPHPDLAGLKKPYEVMRGSLDKINRDIMYSLCQYGWGNVWEWGASVGGNSWRTTGDIQDNWRSLSSIGFNQDKAAPFSQPGNFNDPDMLVVGKVGWGPSLHNTHLTYDEQYTHISLWSLLSSPLLIGCDMGQLDKFTLNLLTNDEVLAIDQDALGKGASQYVKKDDYQIWVKDLKDGSKAIGLFNLSDKYQTISLDKNDPALKDYTKFRDVWQQKYIVTTGKTFSAKVAPHGVLLVKVEK</sequence>
<organism evidence="8 9">
    <name type="scientific">Mucilaginibacter pocheonensis</name>
    <dbReference type="NCBI Taxonomy" id="398050"/>
    <lineage>
        <taxon>Bacteria</taxon>
        <taxon>Pseudomonadati</taxon>
        <taxon>Bacteroidota</taxon>
        <taxon>Sphingobacteriia</taxon>
        <taxon>Sphingobacteriales</taxon>
        <taxon>Sphingobacteriaceae</taxon>
        <taxon>Mucilaginibacter</taxon>
    </lineage>
</organism>
<dbReference type="CDD" id="cd14792">
    <property type="entry name" value="GH27"/>
    <property type="match status" value="1"/>
</dbReference>
<evidence type="ECO:0000256" key="6">
    <source>
        <dbReference type="SAM" id="SignalP"/>
    </source>
</evidence>
<dbReference type="InterPro" id="IPR002241">
    <property type="entry name" value="Glyco_hydro_27"/>
</dbReference>
<proteinExistence type="inferred from homology"/>
<comment type="caution">
    <text evidence="8">The sequence shown here is derived from an EMBL/GenBank/DDBJ whole genome shotgun (WGS) entry which is preliminary data.</text>
</comment>
<evidence type="ECO:0000256" key="1">
    <source>
        <dbReference type="ARBA" id="ARBA00009743"/>
    </source>
</evidence>
<dbReference type="Pfam" id="PF16499">
    <property type="entry name" value="Melibiase_2"/>
    <property type="match status" value="1"/>
</dbReference>
<dbReference type="SUPFAM" id="SSF49313">
    <property type="entry name" value="Cadherin-like"/>
    <property type="match status" value="1"/>
</dbReference>
<keyword evidence="3 5" id="KW-0378">Hydrolase</keyword>
<gene>
    <name evidence="8" type="ORF">J2W55_004804</name>
</gene>
<evidence type="ECO:0000256" key="2">
    <source>
        <dbReference type="ARBA" id="ARBA00022729"/>
    </source>
</evidence>
<dbReference type="SUPFAM" id="SSF49785">
    <property type="entry name" value="Galactose-binding domain-like"/>
    <property type="match status" value="1"/>
</dbReference>
<comment type="similarity">
    <text evidence="1 5">Belongs to the glycosyl hydrolase 27 family.</text>
</comment>
<evidence type="ECO:0000256" key="4">
    <source>
        <dbReference type="ARBA" id="ARBA00023295"/>
    </source>
</evidence>
<dbReference type="Gene3D" id="3.20.20.70">
    <property type="entry name" value="Aldolase class I"/>
    <property type="match status" value="1"/>
</dbReference>
<evidence type="ECO:0000313" key="8">
    <source>
        <dbReference type="EMBL" id="MDR6944936.1"/>
    </source>
</evidence>
<dbReference type="Proteomes" id="UP001247620">
    <property type="component" value="Unassembled WGS sequence"/>
</dbReference>
<dbReference type="InterPro" id="IPR017853">
    <property type="entry name" value="GH"/>
</dbReference>
<dbReference type="InterPro" id="IPR008979">
    <property type="entry name" value="Galactose-bd-like_sf"/>
</dbReference>
<dbReference type="EC" id="3.2.1.22" evidence="5"/>
<dbReference type="Gene3D" id="2.60.40.10">
    <property type="entry name" value="Immunoglobulins"/>
    <property type="match status" value="1"/>
</dbReference>
<dbReference type="InterPro" id="IPR013780">
    <property type="entry name" value="Glyco_hydro_b"/>
</dbReference>
<accession>A0ABU1TI63</accession>
<dbReference type="RefSeq" id="WP_310102028.1">
    <property type="nucleotide sequence ID" value="NZ_JAVDUU010000005.1"/>
</dbReference>
<dbReference type="Pfam" id="PF05345">
    <property type="entry name" value="He_PIG"/>
    <property type="match status" value="1"/>
</dbReference>
<dbReference type="PANTHER" id="PTHR11452:SF75">
    <property type="entry name" value="ALPHA-GALACTOSIDASE MEL1"/>
    <property type="match status" value="1"/>
</dbReference>